<dbReference type="InterPro" id="IPR012808">
    <property type="entry name" value="CHP02453"/>
</dbReference>
<evidence type="ECO:0000313" key="2">
    <source>
        <dbReference type="Proteomes" id="UP000295375"/>
    </source>
</evidence>
<dbReference type="EMBL" id="SNYM01000003">
    <property type="protein sequence ID" value="TDQ49719.1"/>
    <property type="molecule type" value="Genomic_DNA"/>
</dbReference>
<dbReference type="InterPro" id="IPR015996">
    <property type="entry name" value="UCP028451"/>
</dbReference>
<dbReference type="Proteomes" id="UP000295375">
    <property type="component" value="Unassembled WGS sequence"/>
</dbReference>
<sequence length="228" mass="26351">MSEKFFSPATFAFLRQLQTHNERKWFETHKDEYEQRVREPALAFISAMQQPMLQVSKAFDVVPKKVGGSLMRVYRDTRFATDKTPYKTNVGIQLRHQAGKDVHAPGFYIHLSPDECFLGVGIWRPDAPALKQIRAYIADNPNAWSNAIGGKNFRRWFALTGDSLQRMPRGYDENHPHAEDLKRKDFIAVHNFSEAQACRGNFPEFCQQRFLAAQEFIHTLCDALELPF</sequence>
<comment type="caution">
    <text evidence="1">The sequence shown here is derived from an EMBL/GenBank/DDBJ whole genome shotgun (WGS) entry which is preliminary data.</text>
</comment>
<dbReference type="RefSeq" id="WP_133588277.1">
    <property type="nucleotide sequence ID" value="NZ_CP037953.1"/>
</dbReference>
<accession>A0A4R6UUX2</accession>
<dbReference type="OrthoDB" id="9794241at2"/>
<dbReference type="NCBIfam" id="TIGR02453">
    <property type="entry name" value="TIGR02453 family protein"/>
    <property type="match status" value="1"/>
</dbReference>
<organism evidence="1 2">
    <name type="scientific">Permianibacter aggregans</name>
    <dbReference type="NCBI Taxonomy" id="1510150"/>
    <lineage>
        <taxon>Bacteria</taxon>
        <taxon>Pseudomonadati</taxon>
        <taxon>Pseudomonadota</taxon>
        <taxon>Gammaproteobacteria</taxon>
        <taxon>Pseudomonadales</taxon>
        <taxon>Pseudomonadaceae</taxon>
        <taxon>Permianibacter</taxon>
    </lineage>
</organism>
<reference evidence="1 2" key="1">
    <citation type="submission" date="2019-03" db="EMBL/GenBank/DDBJ databases">
        <title>Genomic Encyclopedia of Type Strains, Phase IV (KMG-IV): sequencing the most valuable type-strain genomes for metagenomic binning, comparative biology and taxonomic classification.</title>
        <authorList>
            <person name="Goeker M."/>
        </authorList>
    </citation>
    <scope>NUCLEOTIDE SEQUENCE [LARGE SCALE GENOMIC DNA]</scope>
    <source>
        <strain evidence="1 2">DSM 103792</strain>
    </source>
</reference>
<proteinExistence type="predicted"/>
<dbReference type="PANTHER" id="PTHR36452:SF1">
    <property type="entry name" value="DUF2461 DOMAIN-CONTAINING PROTEIN"/>
    <property type="match status" value="1"/>
</dbReference>
<dbReference type="PIRSF" id="PIRSF028451">
    <property type="entry name" value="UCP028451"/>
    <property type="match status" value="1"/>
</dbReference>
<dbReference type="AlphaFoldDB" id="A0A4R6UUX2"/>
<protein>
    <submittedName>
        <fullName evidence="1">Uncharacterized protein (TIGR02453 family)</fullName>
    </submittedName>
</protein>
<evidence type="ECO:0000313" key="1">
    <source>
        <dbReference type="EMBL" id="TDQ49719.1"/>
    </source>
</evidence>
<dbReference type="Pfam" id="PF09365">
    <property type="entry name" value="DUF2461"/>
    <property type="match status" value="1"/>
</dbReference>
<name>A0A4R6UUX2_9GAMM</name>
<keyword evidence="2" id="KW-1185">Reference proteome</keyword>
<dbReference type="PANTHER" id="PTHR36452">
    <property type="entry name" value="CHROMOSOME 12, WHOLE GENOME SHOTGUN SEQUENCE"/>
    <property type="match status" value="1"/>
</dbReference>
<gene>
    <name evidence="1" type="ORF">EV696_10388</name>
</gene>